<evidence type="ECO:0000256" key="9">
    <source>
        <dbReference type="RuleBase" id="RU362034"/>
    </source>
</evidence>
<comment type="caution">
    <text evidence="11">The sequence shown here is derived from an EMBL/GenBank/DDBJ whole genome shotgun (WGS) entry which is preliminary data.</text>
</comment>
<dbReference type="SUPFAM" id="SSF52540">
    <property type="entry name" value="P-loop containing nucleoside triphosphate hydrolases"/>
    <property type="match status" value="2"/>
</dbReference>
<accession>A0A7C3YTJ6</accession>
<protein>
    <recommendedName>
        <fullName evidence="9">Chaperone protein ClpB</fullName>
    </recommendedName>
</protein>
<evidence type="ECO:0000256" key="6">
    <source>
        <dbReference type="ARBA" id="ARBA00023186"/>
    </source>
</evidence>
<dbReference type="InterPro" id="IPR004176">
    <property type="entry name" value="Clp_R_N"/>
</dbReference>
<evidence type="ECO:0000256" key="7">
    <source>
        <dbReference type="ARBA" id="ARBA00026057"/>
    </source>
</evidence>
<dbReference type="GO" id="GO:0042026">
    <property type="term" value="P:protein refolding"/>
    <property type="evidence" value="ECO:0007669"/>
    <property type="project" value="UniProtKB-UniRule"/>
</dbReference>
<dbReference type="InterPro" id="IPR058680">
    <property type="entry name" value="NBD_SMAX1-like"/>
</dbReference>
<comment type="similarity">
    <text evidence="1 9">Belongs to the ClpA/ClpB family.</text>
</comment>
<dbReference type="InterPro" id="IPR041546">
    <property type="entry name" value="ClpA/ClpB_AAA_lid"/>
</dbReference>
<keyword evidence="4 9" id="KW-0067">ATP-binding</keyword>
<dbReference type="Pfam" id="PF02861">
    <property type="entry name" value="Clp_N"/>
    <property type="match status" value="1"/>
</dbReference>
<dbReference type="GO" id="GO:0016887">
    <property type="term" value="F:ATP hydrolysis activity"/>
    <property type="evidence" value="ECO:0007669"/>
    <property type="project" value="InterPro"/>
</dbReference>
<dbReference type="EMBL" id="DTMQ01000042">
    <property type="protein sequence ID" value="HGE99776.1"/>
    <property type="molecule type" value="Genomic_DNA"/>
</dbReference>
<evidence type="ECO:0000256" key="1">
    <source>
        <dbReference type="ARBA" id="ARBA00008675"/>
    </source>
</evidence>
<sequence length="853" mass="97224">MRLERFTEKAQEGLANAQAVLARFRHQTLEPEHILYGILEVEDGVAAQILQKLGIPPNRLKERVVSELKRFPEVYAQNIYISPSAQRVLENSLEEAKKMGDAFAGLEHLFLALFDESSTRRILSEFNLTKSNVSQVLKTIRGNHKITDATTDTNYQALARFGRDITELARQGKLDPVIGRDDEIRRVIQILSRRTKNNPVLIGEAGVGKTAIVEGLAQRIVRGDVPESLKEKRLIALDMGSLIAGTKYRGDFENRMKAVLKEIAESEGNIILFVDELHTIVGAGQAEGAIDAGNLLKPMLAKGELRLIGATTLDEYRKYIEKDKALERRFQPVFVDQPTVEETISILRGIKEKYEVHHGVKISDSALVAAAVLSNRYISDRFLPDKAIDLVDEAAAKLKMEITSKPLPIDEIERKIMQLEIERLSLEKEEDEAAVKRREEIEREIANLKEKLKELNLSWQKEKEVIERMKKIKEEIDRVNTEIAKAERVYDLNRAAELKYGKLGQLKKELEKLEKELTNQTGIRLLREQVGEEDIAEIVSKWTGIPVKNLLESEKEKLKRLEEYLRKRVVGQETAITAVADTVRRARTGLKDPRRPIGSFLFLGPTGVGKTELAKTLAFVLFDSEDALIRIDMSEYQEKHTISRLIGAPPGYVGYEEGGQLTEAVRRRPYRVILFDEIEKAHPDVFNLLLQILDDGRLTDGHGRTVDFKNTILIMTSNLGSELFLRGRYDKEEVMNLLRRTFRPEFLNRIDEIIIFNPLTKEDLRQIVDIQLSYLIEKLREKGIEISFTPEVKEFLAKEGYNPEFGARPLKRTIQRLIENPLASYLLDKKPERILVTLKDGRVEFTESPPTTS</sequence>
<dbReference type="InterPro" id="IPR018368">
    <property type="entry name" value="ClpA/B_CS1"/>
</dbReference>
<keyword evidence="9" id="KW-0346">Stress response</keyword>
<dbReference type="InterPro" id="IPR019489">
    <property type="entry name" value="Clp_ATPase_C"/>
</dbReference>
<dbReference type="Gene3D" id="1.10.1780.10">
    <property type="entry name" value="Clp, N-terminal domain"/>
    <property type="match status" value="1"/>
</dbReference>
<feature type="coiled-coil region" evidence="9">
    <location>
        <begin position="409"/>
        <end position="523"/>
    </location>
</feature>
<organism evidence="11">
    <name type="scientific">candidate division WOR-3 bacterium</name>
    <dbReference type="NCBI Taxonomy" id="2052148"/>
    <lineage>
        <taxon>Bacteria</taxon>
        <taxon>Bacteria division WOR-3</taxon>
    </lineage>
</organism>
<dbReference type="FunFam" id="3.40.50.300:FF:000010">
    <property type="entry name" value="Chaperone clpB 1, putative"/>
    <property type="match status" value="1"/>
</dbReference>
<evidence type="ECO:0000256" key="5">
    <source>
        <dbReference type="ARBA" id="ARBA00023054"/>
    </source>
</evidence>
<dbReference type="Gene3D" id="3.40.50.300">
    <property type="entry name" value="P-loop containing nucleotide triphosphate hydrolases"/>
    <property type="match status" value="3"/>
</dbReference>
<comment type="subcellular location">
    <subcellularLocation>
        <location evidence="9">Cytoplasm</location>
    </subcellularLocation>
</comment>
<dbReference type="PROSITE" id="PS00871">
    <property type="entry name" value="CLPAB_2"/>
    <property type="match status" value="1"/>
</dbReference>
<dbReference type="InterPro" id="IPR003959">
    <property type="entry name" value="ATPase_AAA_core"/>
</dbReference>
<keyword evidence="2 8" id="KW-0677">Repeat</keyword>
<proteinExistence type="inferred from homology"/>
<dbReference type="GO" id="GO:0005524">
    <property type="term" value="F:ATP binding"/>
    <property type="evidence" value="ECO:0007669"/>
    <property type="project" value="UniProtKB-UniRule"/>
</dbReference>
<evidence type="ECO:0000256" key="2">
    <source>
        <dbReference type="ARBA" id="ARBA00022737"/>
    </source>
</evidence>
<dbReference type="CDD" id="cd19499">
    <property type="entry name" value="RecA-like_ClpB_Hsp104-like"/>
    <property type="match status" value="1"/>
</dbReference>
<feature type="domain" description="Clp R" evidence="10">
    <location>
        <begin position="3"/>
        <end position="143"/>
    </location>
</feature>
<dbReference type="Pfam" id="PF23569">
    <property type="entry name" value="NBD_SMAX1"/>
    <property type="match status" value="1"/>
</dbReference>
<dbReference type="Pfam" id="PF17871">
    <property type="entry name" value="AAA_lid_9"/>
    <property type="match status" value="1"/>
</dbReference>
<dbReference type="InterPro" id="IPR003593">
    <property type="entry name" value="AAA+_ATPase"/>
</dbReference>
<keyword evidence="3 9" id="KW-0547">Nucleotide-binding</keyword>
<dbReference type="FunFam" id="3.40.50.300:FF:000025">
    <property type="entry name" value="ATP-dependent Clp protease subunit"/>
    <property type="match status" value="1"/>
</dbReference>
<dbReference type="GO" id="GO:0005737">
    <property type="term" value="C:cytoplasm"/>
    <property type="evidence" value="ECO:0007669"/>
    <property type="project" value="UniProtKB-SubCell"/>
</dbReference>
<comment type="subunit">
    <text evidence="9">Homohexamer; The oligomerization is ATP-dependent.</text>
</comment>
<evidence type="ECO:0000256" key="3">
    <source>
        <dbReference type="ARBA" id="ARBA00022741"/>
    </source>
</evidence>
<comment type="function">
    <text evidence="9">Part of a stress-induced multi-chaperone system, it is involved in the recovery of the cell from heat-induced damage, in cooperation with DnaK, DnaJ and GrpE.</text>
</comment>
<dbReference type="PANTHER" id="PTHR11638">
    <property type="entry name" value="ATP-DEPENDENT CLP PROTEASE"/>
    <property type="match status" value="1"/>
</dbReference>
<dbReference type="InterPro" id="IPR027417">
    <property type="entry name" value="P-loop_NTPase"/>
</dbReference>
<dbReference type="NCBIfam" id="TIGR03346">
    <property type="entry name" value="chaperone_ClpB"/>
    <property type="match status" value="1"/>
</dbReference>
<dbReference type="SMART" id="SM00382">
    <property type="entry name" value="AAA"/>
    <property type="match status" value="2"/>
</dbReference>
<keyword evidence="9" id="KW-0963">Cytoplasm</keyword>
<dbReference type="FunFam" id="3.40.50.300:FF:000120">
    <property type="entry name" value="ATP-dependent chaperone ClpB"/>
    <property type="match status" value="1"/>
</dbReference>
<keyword evidence="6 9" id="KW-0143">Chaperone</keyword>
<dbReference type="SUPFAM" id="SSF81923">
    <property type="entry name" value="Double Clp-N motif"/>
    <property type="match status" value="1"/>
</dbReference>
<evidence type="ECO:0000256" key="4">
    <source>
        <dbReference type="ARBA" id="ARBA00022840"/>
    </source>
</evidence>
<dbReference type="CDD" id="cd00009">
    <property type="entry name" value="AAA"/>
    <property type="match status" value="1"/>
</dbReference>
<dbReference type="SMART" id="SM01086">
    <property type="entry name" value="ClpB_D2-small"/>
    <property type="match status" value="1"/>
</dbReference>
<dbReference type="InterPro" id="IPR036628">
    <property type="entry name" value="Clp_N_dom_sf"/>
</dbReference>
<dbReference type="GO" id="GO:0034605">
    <property type="term" value="P:cellular response to heat"/>
    <property type="evidence" value="ECO:0007669"/>
    <property type="project" value="TreeGrafter"/>
</dbReference>
<keyword evidence="5 9" id="KW-0175">Coiled coil</keyword>
<dbReference type="InterPro" id="IPR028299">
    <property type="entry name" value="ClpA/B_CS2"/>
</dbReference>
<evidence type="ECO:0000259" key="10">
    <source>
        <dbReference type="PROSITE" id="PS51903"/>
    </source>
</evidence>
<name>A0A7C3YTJ6_UNCW3</name>
<dbReference type="PANTHER" id="PTHR11638:SF18">
    <property type="entry name" value="HEAT SHOCK PROTEIN 104"/>
    <property type="match status" value="1"/>
</dbReference>
<dbReference type="Gene3D" id="1.10.8.60">
    <property type="match status" value="1"/>
</dbReference>
<reference evidence="11" key="1">
    <citation type="journal article" date="2020" name="mSystems">
        <title>Genome- and Community-Level Interaction Insights into Carbon Utilization and Element Cycling Functions of Hydrothermarchaeota in Hydrothermal Sediment.</title>
        <authorList>
            <person name="Zhou Z."/>
            <person name="Liu Y."/>
            <person name="Xu W."/>
            <person name="Pan J."/>
            <person name="Luo Z.H."/>
            <person name="Li M."/>
        </authorList>
    </citation>
    <scope>NUCLEOTIDE SEQUENCE [LARGE SCALE GENOMIC DNA]</scope>
    <source>
        <strain evidence="11">SpSt-906</strain>
    </source>
</reference>
<dbReference type="InterPro" id="IPR017730">
    <property type="entry name" value="Chaperonin_ClpB"/>
</dbReference>
<dbReference type="InterPro" id="IPR050130">
    <property type="entry name" value="ClpA_ClpB"/>
</dbReference>
<comment type="subunit">
    <text evidence="7">Homohexamer. The oligomerization is ATP-dependent.</text>
</comment>
<dbReference type="AlphaFoldDB" id="A0A7C3YTJ6"/>
<evidence type="ECO:0000313" key="11">
    <source>
        <dbReference type="EMBL" id="HGE99776.1"/>
    </source>
</evidence>
<dbReference type="Pfam" id="PF07724">
    <property type="entry name" value="AAA_2"/>
    <property type="match status" value="1"/>
</dbReference>
<gene>
    <name evidence="9 11" type="primary">clpB</name>
    <name evidence="11" type="ORF">ENX07_06905</name>
</gene>
<dbReference type="PRINTS" id="PR00300">
    <property type="entry name" value="CLPPROTEASEA"/>
</dbReference>
<dbReference type="PROSITE" id="PS51903">
    <property type="entry name" value="CLP_R"/>
    <property type="match status" value="1"/>
</dbReference>
<evidence type="ECO:0000256" key="8">
    <source>
        <dbReference type="PROSITE-ProRule" id="PRU01251"/>
    </source>
</evidence>
<dbReference type="PROSITE" id="PS00870">
    <property type="entry name" value="CLPAB_1"/>
    <property type="match status" value="1"/>
</dbReference>
<dbReference type="Pfam" id="PF10431">
    <property type="entry name" value="ClpB_D2-small"/>
    <property type="match status" value="1"/>
</dbReference>
<dbReference type="InterPro" id="IPR001270">
    <property type="entry name" value="ClpA/B"/>
</dbReference>